<gene>
    <name evidence="10" type="ORF">UFOPK1503_00506</name>
</gene>
<dbReference type="InterPro" id="IPR012094">
    <property type="entry name" value="tRNA_Ile_lys_synt"/>
</dbReference>
<dbReference type="InterPro" id="IPR015262">
    <property type="entry name" value="tRNA_Ile_lys_synt_subst-bd"/>
</dbReference>
<dbReference type="EMBL" id="CAEZST010000006">
    <property type="protein sequence ID" value="CAB4544468.1"/>
    <property type="molecule type" value="Genomic_DNA"/>
</dbReference>
<dbReference type="GO" id="GO:0005737">
    <property type="term" value="C:cytoplasm"/>
    <property type="evidence" value="ECO:0007669"/>
    <property type="project" value="InterPro"/>
</dbReference>
<proteinExistence type="inferred from homology"/>
<evidence type="ECO:0000256" key="1">
    <source>
        <dbReference type="ARBA" id="ARBA00013267"/>
    </source>
</evidence>
<evidence type="ECO:0000259" key="9">
    <source>
        <dbReference type="Pfam" id="PF09179"/>
    </source>
</evidence>
<evidence type="ECO:0000256" key="5">
    <source>
        <dbReference type="ARBA" id="ARBA00022741"/>
    </source>
</evidence>
<protein>
    <recommendedName>
        <fullName evidence="1">tRNA(Ile)-lysidine synthetase</fullName>
        <ecNumber evidence="1">6.3.4.19</ecNumber>
    </recommendedName>
</protein>
<keyword evidence="2" id="KW-0963">Cytoplasm</keyword>
<organism evidence="10">
    <name type="scientific">freshwater metagenome</name>
    <dbReference type="NCBI Taxonomy" id="449393"/>
    <lineage>
        <taxon>unclassified sequences</taxon>
        <taxon>metagenomes</taxon>
        <taxon>ecological metagenomes</taxon>
    </lineage>
</organism>
<evidence type="ECO:0000313" key="10">
    <source>
        <dbReference type="EMBL" id="CAB4544468.1"/>
    </source>
</evidence>
<dbReference type="Pfam" id="PF09179">
    <property type="entry name" value="TilS"/>
    <property type="match status" value="1"/>
</dbReference>
<name>A0A6J6C2F4_9ZZZZ</name>
<dbReference type="SUPFAM" id="SSF52402">
    <property type="entry name" value="Adenine nucleotide alpha hydrolases-like"/>
    <property type="match status" value="1"/>
</dbReference>
<keyword evidence="4" id="KW-0819">tRNA processing</keyword>
<dbReference type="PANTHER" id="PTHR43033">
    <property type="entry name" value="TRNA(ILE)-LYSIDINE SYNTHASE-RELATED"/>
    <property type="match status" value="1"/>
</dbReference>
<accession>A0A6J6C2F4</accession>
<dbReference type="GO" id="GO:0005524">
    <property type="term" value="F:ATP binding"/>
    <property type="evidence" value="ECO:0007669"/>
    <property type="project" value="UniProtKB-KW"/>
</dbReference>
<keyword evidence="5" id="KW-0547">Nucleotide-binding</keyword>
<dbReference type="GO" id="GO:0008033">
    <property type="term" value="P:tRNA processing"/>
    <property type="evidence" value="ECO:0007669"/>
    <property type="project" value="UniProtKB-KW"/>
</dbReference>
<evidence type="ECO:0000256" key="6">
    <source>
        <dbReference type="ARBA" id="ARBA00022840"/>
    </source>
</evidence>
<dbReference type="GO" id="GO:0032267">
    <property type="term" value="F:tRNA(Ile)-lysidine synthase activity"/>
    <property type="evidence" value="ECO:0007669"/>
    <property type="project" value="UniProtKB-EC"/>
</dbReference>
<feature type="domain" description="tRNA(Ile)-lysidine synthase substrate-binding" evidence="9">
    <location>
        <begin position="262"/>
        <end position="324"/>
    </location>
</feature>
<dbReference type="EC" id="6.3.4.19" evidence="1"/>
<evidence type="ECO:0000256" key="2">
    <source>
        <dbReference type="ARBA" id="ARBA00022490"/>
    </source>
</evidence>
<feature type="domain" description="tRNA(Ile)-lysidine/2-thiocytidine synthase N-terminal" evidence="8">
    <location>
        <begin position="29"/>
        <end position="207"/>
    </location>
</feature>
<dbReference type="InterPro" id="IPR014729">
    <property type="entry name" value="Rossmann-like_a/b/a_fold"/>
</dbReference>
<comment type="catalytic activity">
    <reaction evidence="7">
        <text>cytidine(34) in tRNA(Ile2) + L-lysine + ATP = lysidine(34) in tRNA(Ile2) + AMP + diphosphate + H(+)</text>
        <dbReference type="Rhea" id="RHEA:43744"/>
        <dbReference type="Rhea" id="RHEA-COMP:10625"/>
        <dbReference type="Rhea" id="RHEA-COMP:10670"/>
        <dbReference type="ChEBI" id="CHEBI:15378"/>
        <dbReference type="ChEBI" id="CHEBI:30616"/>
        <dbReference type="ChEBI" id="CHEBI:32551"/>
        <dbReference type="ChEBI" id="CHEBI:33019"/>
        <dbReference type="ChEBI" id="CHEBI:82748"/>
        <dbReference type="ChEBI" id="CHEBI:83665"/>
        <dbReference type="ChEBI" id="CHEBI:456215"/>
        <dbReference type="EC" id="6.3.4.19"/>
    </reaction>
</comment>
<dbReference type="AlphaFoldDB" id="A0A6J6C2F4"/>
<dbReference type="PANTHER" id="PTHR43033:SF1">
    <property type="entry name" value="TRNA(ILE)-LYSIDINE SYNTHASE-RELATED"/>
    <property type="match status" value="1"/>
</dbReference>
<dbReference type="InterPro" id="IPR011063">
    <property type="entry name" value="TilS/TtcA_N"/>
</dbReference>
<dbReference type="NCBIfam" id="TIGR02432">
    <property type="entry name" value="lysidine_TilS_N"/>
    <property type="match status" value="1"/>
</dbReference>
<keyword evidence="3" id="KW-0436">Ligase</keyword>
<reference evidence="10" key="1">
    <citation type="submission" date="2020-05" db="EMBL/GenBank/DDBJ databases">
        <authorList>
            <person name="Chiriac C."/>
            <person name="Salcher M."/>
            <person name="Ghai R."/>
            <person name="Kavagutti S V."/>
        </authorList>
    </citation>
    <scope>NUCLEOTIDE SEQUENCE</scope>
</reference>
<evidence type="ECO:0000259" key="8">
    <source>
        <dbReference type="Pfam" id="PF01171"/>
    </source>
</evidence>
<dbReference type="InterPro" id="IPR012795">
    <property type="entry name" value="tRNA_Ile_lys_synt_N"/>
</dbReference>
<dbReference type="Gene3D" id="3.40.50.620">
    <property type="entry name" value="HUPs"/>
    <property type="match status" value="1"/>
</dbReference>
<dbReference type="Pfam" id="PF01171">
    <property type="entry name" value="ATP_bind_3"/>
    <property type="match status" value="1"/>
</dbReference>
<dbReference type="CDD" id="cd01992">
    <property type="entry name" value="TilS_N"/>
    <property type="match status" value="1"/>
</dbReference>
<evidence type="ECO:0000256" key="4">
    <source>
        <dbReference type="ARBA" id="ARBA00022694"/>
    </source>
</evidence>
<sequence>MPVRPRLTPAIAQTRRAVREVLAELAPKKVLLAVSGGADSLALSAAVVFEAKKLKVEIAAAVIDHALQPNSKAIANQAAERLRAIGVQEVVVERVVVRQTGEGLEAAARTARYKALEKIRLKQKAEWIVLGHNLDDQAETVLLGLARGSGLRSIAGMSAIDAERRLLRPLLDLPRQTLRQACADAGISFWDDPHNEDSKFARVRVRKLAGELEKNLGPGFAGALSRTAESAAEADEVVTDLATKCVKKALVKTGARQVSYQVATLSKAKAAVRRKALHIICQSAGAKNISRTQILALDELLTNWHGQKKSSLSGITVERVANQLVVKSTKPLTPGAC</sequence>
<dbReference type="HAMAP" id="MF_01161">
    <property type="entry name" value="tRNA_Ile_lys_synt"/>
    <property type="match status" value="1"/>
</dbReference>
<evidence type="ECO:0000256" key="7">
    <source>
        <dbReference type="ARBA" id="ARBA00048539"/>
    </source>
</evidence>
<keyword evidence="6" id="KW-0067">ATP-binding</keyword>
<evidence type="ECO:0000256" key="3">
    <source>
        <dbReference type="ARBA" id="ARBA00022598"/>
    </source>
</evidence>